<name>A0A9W8G6U3_9FUNG</name>
<protein>
    <submittedName>
        <fullName evidence="2">Uncharacterized protein</fullName>
    </submittedName>
</protein>
<reference evidence="2" key="1">
    <citation type="submission" date="2022-07" db="EMBL/GenBank/DDBJ databases">
        <title>Phylogenomic reconstructions and comparative analyses of Kickxellomycotina fungi.</title>
        <authorList>
            <person name="Reynolds N.K."/>
            <person name="Stajich J.E."/>
            <person name="Barry K."/>
            <person name="Grigoriev I.V."/>
            <person name="Crous P."/>
            <person name="Smith M.E."/>
        </authorList>
    </citation>
    <scope>NUCLEOTIDE SEQUENCE</scope>
    <source>
        <strain evidence="2">NRRL 3115</strain>
    </source>
</reference>
<dbReference type="PANTHER" id="PTHR22876:SF5">
    <property type="entry name" value="CHROMOSOME 9 OPEN READING FRAME 85"/>
    <property type="match status" value="1"/>
</dbReference>
<evidence type="ECO:0000313" key="2">
    <source>
        <dbReference type="EMBL" id="KAJ2676824.1"/>
    </source>
</evidence>
<dbReference type="Pfam" id="PF10217">
    <property type="entry name" value="DUF2039"/>
    <property type="match status" value="1"/>
</dbReference>
<dbReference type="OrthoDB" id="250548at2759"/>
<sequence length="184" mass="20929">MPEKVSTRGSGAKKGPQKYQNEFAYTHNKGSKTTQKIMALPVDGLCRRCTDQVLWRKQYRKYKPLTVAKKCVSCQLKKVKKAYHVMCDGCARDKGVCAKCMESSKIVEGNNQKTSQERLKEEQELEQKLASMRERERRSYLRKLERGDIVVADVPNVGESDDDFVFSDSDDDDGLDSCESDADK</sequence>
<dbReference type="Proteomes" id="UP001151518">
    <property type="component" value="Unassembled WGS sequence"/>
</dbReference>
<dbReference type="EMBL" id="JANBTW010000036">
    <property type="protein sequence ID" value="KAJ2676824.1"/>
    <property type="molecule type" value="Genomic_DNA"/>
</dbReference>
<proteinExistence type="predicted"/>
<accession>A0A9W8G6U3</accession>
<gene>
    <name evidence="2" type="ORF">GGI25_003359</name>
</gene>
<feature type="compositionally biased region" description="Acidic residues" evidence="1">
    <location>
        <begin position="159"/>
        <end position="184"/>
    </location>
</feature>
<feature type="region of interest" description="Disordered" evidence="1">
    <location>
        <begin position="154"/>
        <end position="184"/>
    </location>
</feature>
<dbReference type="InterPro" id="IPR019351">
    <property type="entry name" value="DUF2039"/>
</dbReference>
<comment type="caution">
    <text evidence="2">The sequence shown here is derived from an EMBL/GenBank/DDBJ whole genome shotgun (WGS) entry which is preliminary data.</text>
</comment>
<dbReference type="AlphaFoldDB" id="A0A9W8G6U3"/>
<evidence type="ECO:0000313" key="3">
    <source>
        <dbReference type="Proteomes" id="UP001151518"/>
    </source>
</evidence>
<dbReference type="PANTHER" id="PTHR22876">
    <property type="entry name" value="ZGC:101016"/>
    <property type="match status" value="1"/>
</dbReference>
<organism evidence="2 3">
    <name type="scientific">Coemansia spiralis</name>
    <dbReference type="NCBI Taxonomy" id="417178"/>
    <lineage>
        <taxon>Eukaryota</taxon>
        <taxon>Fungi</taxon>
        <taxon>Fungi incertae sedis</taxon>
        <taxon>Zoopagomycota</taxon>
        <taxon>Kickxellomycotina</taxon>
        <taxon>Kickxellomycetes</taxon>
        <taxon>Kickxellales</taxon>
        <taxon>Kickxellaceae</taxon>
        <taxon>Coemansia</taxon>
    </lineage>
</organism>
<evidence type="ECO:0000256" key="1">
    <source>
        <dbReference type="SAM" id="MobiDB-lite"/>
    </source>
</evidence>